<dbReference type="SUPFAM" id="SSF48239">
    <property type="entry name" value="Terpenoid cyclases/Protein prenyltransferases"/>
    <property type="match status" value="1"/>
</dbReference>
<dbReference type="EMBL" id="MVHV01000001">
    <property type="protein sequence ID" value="ORA85453.1"/>
    <property type="molecule type" value="Genomic_DNA"/>
</dbReference>
<comment type="caution">
    <text evidence="1">The sequence shown here is derived from an EMBL/GenBank/DDBJ whole genome shotgun (WGS) entry which is preliminary data.</text>
</comment>
<dbReference type="InterPro" id="IPR008930">
    <property type="entry name" value="Terpenoid_cyclase/PrenylTrfase"/>
</dbReference>
<evidence type="ECO:0000313" key="2">
    <source>
        <dbReference type="Proteomes" id="UP000243140"/>
    </source>
</evidence>
<name>A0ABX3SXM2_MYCMA</name>
<evidence type="ECO:0000313" key="1">
    <source>
        <dbReference type="EMBL" id="ORA85453.1"/>
    </source>
</evidence>
<dbReference type="RefSeq" id="WP_083008870.1">
    <property type="nucleotide sequence ID" value="NZ_CP060015.1"/>
</dbReference>
<accession>A0ABX3SXM2</accession>
<dbReference type="Proteomes" id="UP000243140">
    <property type="component" value="Unassembled WGS sequence"/>
</dbReference>
<reference evidence="1 2" key="1">
    <citation type="submission" date="2017-02" db="EMBL/GenBank/DDBJ databases">
        <title>The new phylogeny of genus Mycobacterium.</title>
        <authorList>
            <person name="Tortoli E."/>
            <person name="Trovato A."/>
            <person name="Cirillo D.M."/>
        </authorList>
    </citation>
    <scope>NUCLEOTIDE SEQUENCE [LARGE SCALE GENOMIC DNA]</scope>
    <source>
        <strain evidence="1 2">IP1130001</strain>
    </source>
</reference>
<gene>
    <name evidence="1" type="ORF">BST29_00915</name>
</gene>
<sequence length="292" mass="31531">MTKVPTSETRLVMLDWRAAARYVLSRRTPEGGFCFYRTPRWGVEEPNTPDTLAALGSLLLLGVEPPQPDVTGRWLRGAQDDDGGYASLTIGWAALRALELLGLSPRRSPKAWLTGWARRLLNARRTTTQDWRAALDGALRLAELLHFDTGQRAGVAQLLAASADPRGGWARPGADLETTAVAMLLARRASSSPPDRDRVVGFLHGCEDAAIGMRLCPDTQVTTVGALWGGQELAAALGVIPRYPAAIAASLALLQRPDGGLGARHEAVSTLRDTWLGLRAARMLDELEEQPS</sequence>
<protein>
    <recommendedName>
        <fullName evidence="3">Prenyltransferase</fullName>
    </recommendedName>
</protein>
<keyword evidence="2" id="KW-1185">Reference proteome</keyword>
<evidence type="ECO:0008006" key="3">
    <source>
        <dbReference type="Google" id="ProtNLM"/>
    </source>
</evidence>
<organism evidence="1 2">
    <name type="scientific">Mycobacterium malmoense</name>
    <dbReference type="NCBI Taxonomy" id="1780"/>
    <lineage>
        <taxon>Bacteria</taxon>
        <taxon>Bacillati</taxon>
        <taxon>Actinomycetota</taxon>
        <taxon>Actinomycetes</taxon>
        <taxon>Mycobacteriales</taxon>
        <taxon>Mycobacteriaceae</taxon>
        <taxon>Mycobacterium</taxon>
    </lineage>
</organism>
<proteinExistence type="predicted"/>